<gene>
    <name evidence="2" type="ORF">WN48_09643</name>
</gene>
<evidence type="ECO:0000313" key="2">
    <source>
        <dbReference type="EMBL" id="OAD53676.1"/>
    </source>
</evidence>
<organism evidence="2 3">
    <name type="scientific">Eufriesea mexicana</name>
    <dbReference type="NCBI Taxonomy" id="516756"/>
    <lineage>
        <taxon>Eukaryota</taxon>
        <taxon>Metazoa</taxon>
        <taxon>Ecdysozoa</taxon>
        <taxon>Arthropoda</taxon>
        <taxon>Hexapoda</taxon>
        <taxon>Insecta</taxon>
        <taxon>Pterygota</taxon>
        <taxon>Neoptera</taxon>
        <taxon>Endopterygota</taxon>
        <taxon>Hymenoptera</taxon>
        <taxon>Apocrita</taxon>
        <taxon>Aculeata</taxon>
        <taxon>Apoidea</taxon>
        <taxon>Anthophila</taxon>
        <taxon>Apidae</taxon>
        <taxon>Eufriesea</taxon>
    </lineage>
</organism>
<keyword evidence="3" id="KW-1185">Reference proteome</keyword>
<dbReference type="InterPro" id="IPR045860">
    <property type="entry name" value="Snake_toxin-like_sf"/>
</dbReference>
<dbReference type="SUPFAM" id="SSF57302">
    <property type="entry name" value="Snake toxin-like"/>
    <property type="match status" value="1"/>
</dbReference>
<dbReference type="EMBL" id="KQ766586">
    <property type="protein sequence ID" value="OAD53676.1"/>
    <property type="molecule type" value="Genomic_DNA"/>
</dbReference>
<evidence type="ECO:0000313" key="3">
    <source>
        <dbReference type="Proteomes" id="UP000250275"/>
    </source>
</evidence>
<dbReference type="PANTHER" id="PTHR16983">
    <property type="entry name" value="UPAR/LY6 DOMAIN-CONTAINING PROTEIN"/>
    <property type="match status" value="1"/>
</dbReference>
<dbReference type="CDD" id="cd00117">
    <property type="entry name" value="TFP"/>
    <property type="match status" value="1"/>
</dbReference>
<keyword evidence="1" id="KW-0732">Signal</keyword>
<dbReference type="PANTHER" id="PTHR16983:SF10">
    <property type="entry name" value="PROTEIN QUIVER"/>
    <property type="match status" value="1"/>
</dbReference>
<dbReference type="Proteomes" id="UP000250275">
    <property type="component" value="Unassembled WGS sequence"/>
</dbReference>
<evidence type="ECO:0000256" key="1">
    <source>
        <dbReference type="ARBA" id="ARBA00022729"/>
    </source>
</evidence>
<dbReference type="InterPro" id="IPR051110">
    <property type="entry name" value="Ly-6/neurotoxin-like_GPI-ap"/>
</dbReference>
<proteinExistence type="predicted"/>
<dbReference type="AlphaFoldDB" id="A0A310SF92"/>
<reference evidence="2 3" key="1">
    <citation type="submission" date="2015-07" db="EMBL/GenBank/DDBJ databases">
        <title>The genome of Eufriesea mexicana.</title>
        <authorList>
            <person name="Pan H."/>
            <person name="Kapheim K."/>
        </authorList>
    </citation>
    <scope>NUCLEOTIDE SEQUENCE [LARGE SCALE GENOMIC DNA]</scope>
    <source>
        <strain evidence="2">0111107269</strain>
        <tissue evidence="2">Whole body</tissue>
    </source>
</reference>
<protein>
    <submittedName>
        <fullName evidence="2">Uncharacterized protein</fullName>
    </submittedName>
</protein>
<dbReference type="OrthoDB" id="6415465at2759"/>
<name>A0A310SF92_9HYME</name>
<accession>A0A310SF92</accession>
<sequence length="281" mass="30806">MPGTTVSRIPFRPESLVTESFFRFRLLSRGYLTRRINCFEIHPRGLALDMENSMSSCAPHHAGADAISTWLPSRTNPLASRFDAAATVHEDADGARGTPGKGLIHGPDVAFLINMADDTCAPVTCFLILASIAIVDGQLLSTEHRTQAASERKNDLWCYQCDTMEDGERCSNLTGNYSAFQHKCTGDKRTCMVKRFSYTTSTEDSTSSPQTWSMERNCTSKCEPGCIVIGERTKLSACTTCCEQSFCNVGTGAANDLAIRGIDLFLSLILQITLIVIMYPS</sequence>